<evidence type="ECO:0000313" key="6">
    <source>
        <dbReference type="EMBL" id="NLS09498.1"/>
    </source>
</evidence>
<evidence type="ECO:0000259" key="4">
    <source>
        <dbReference type="Pfam" id="PF01274"/>
    </source>
</evidence>
<evidence type="ECO:0000313" key="7">
    <source>
        <dbReference type="Proteomes" id="UP000523139"/>
    </source>
</evidence>
<feature type="compositionally biased region" description="Acidic residues" evidence="3">
    <location>
        <begin position="166"/>
        <end position="175"/>
    </location>
</feature>
<evidence type="ECO:0000256" key="2">
    <source>
        <dbReference type="ARBA" id="ARBA00012636"/>
    </source>
</evidence>
<accession>A0A7X8TIQ7</accession>
<feature type="domain" description="Malate synthase N-terminal" evidence="5">
    <location>
        <begin position="13"/>
        <end position="49"/>
    </location>
</feature>
<evidence type="ECO:0000256" key="1">
    <source>
        <dbReference type="ARBA" id="ARBA00006394"/>
    </source>
</evidence>
<dbReference type="SUPFAM" id="SSF51645">
    <property type="entry name" value="Malate synthase G"/>
    <property type="match status" value="1"/>
</dbReference>
<comment type="caution">
    <text evidence="6">The sequence shown here is derived from an EMBL/GenBank/DDBJ whole genome shotgun (WGS) entry which is preliminary data.</text>
</comment>
<evidence type="ECO:0000259" key="5">
    <source>
        <dbReference type="Pfam" id="PF20656"/>
    </source>
</evidence>
<name>A0A7X8TIQ7_9MICC</name>
<dbReference type="AlphaFoldDB" id="A0A7X8TIQ7"/>
<dbReference type="Proteomes" id="UP000523139">
    <property type="component" value="Unassembled WGS sequence"/>
</dbReference>
<organism evidence="6 7">
    <name type="scientific">Nesterenkonia sedimenti</name>
    <dbReference type="NCBI Taxonomy" id="1463632"/>
    <lineage>
        <taxon>Bacteria</taxon>
        <taxon>Bacillati</taxon>
        <taxon>Actinomycetota</taxon>
        <taxon>Actinomycetes</taxon>
        <taxon>Micrococcales</taxon>
        <taxon>Micrococcaceae</taxon>
        <taxon>Nesterenkonia</taxon>
    </lineage>
</organism>
<dbReference type="GO" id="GO:0005737">
    <property type="term" value="C:cytoplasm"/>
    <property type="evidence" value="ECO:0007669"/>
    <property type="project" value="TreeGrafter"/>
</dbReference>
<protein>
    <recommendedName>
        <fullName evidence="2">malate synthase</fullName>
        <ecNumber evidence="2">2.3.3.9</ecNumber>
    </recommendedName>
</protein>
<sequence>MTITTEETSQQTVTLAGPEVPRQAELFTAETLEFLAVLHREFGLRVQALGGGAASKSTTCNWSLMVDQHLVEPPSSFISPRRLCRTQDKVLSNGAAISAGIVDFGLHIQRNAHRLLAEGRAPFVSLPGTETEEELQIWQELFVRTEQLLGLPDGTIRAIHLGPGEPDMDDDEDGEASNAEILISRS</sequence>
<dbReference type="Pfam" id="PF01274">
    <property type="entry name" value="MS_TIM-barrel"/>
    <property type="match status" value="1"/>
</dbReference>
<dbReference type="GO" id="GO:0004474">
    <property type="term" value="F:malate synthase activity"/>
    <property type="evidence" value="ECO:0007669"/>
    <property type="project" value="UniProtKB-EC"/>
</dbReference>
<dbReference type="EC" id="2.3.3.9" evidence="2"/>
<feature type="region of interest" description="Disordered" evidence="3">
    <location>
        <begin position="163"/>
        <end position="186"/>
    </location>
</feature>
<dbReference type="Gene3D" id="3.20.20.360">
    <property type="entry name" value="Malate synthase, domain 3"/>
    <property type="match status" value="1"/>
</dbReference>
<dbReference type="EMBL" id="JABAHY010000004">
    <property type="protein sequence ID" value="NLS09498.1"/>
    <property type="molecule type" value="Genomic_DNA"/>
</dbReference>
<dbReference type="InterPro" id="IPR048356">
    <property type="entry name" value="MS_N"/>
</dbReference>
<gene>
    <name evidence="6" type="ORF">HGQ17_05645</name>
</gene>
<dbReference type="Pfam" id="PF20656">
    <property type="entry name" value="MS_N"/>
    <property type="match status" value="1"/>
</dbReference>
<proteinExistence type="inferred from homology"/>
<dbReference type="InterPro" id="IPR011076">
    <property type="entry name" value="Malate_synth_sf"/>
</dbReference>
<dbReference type="InterPro" id="IPR001465">
    <property type="entry name" value="Malate_synthase_TIM"/>
</dbReference>
<dbReference type="PANTHER" id="PTHR42902">
    <property type="entry name" value="MALATE SYNTHASE"/>
    <property type="match status" value="1"/>
</dbReference>
<dbReference type="GO" id="GO:0006097">
    <property type="term" value="P:glyoxylate cycle"/>
    <property type="evidence" value="ECO:0007669"/>
    <property type="project" value="InterPro"/>
</dbReference>
<evidence type="ECO:0000256" key="3">
    <source>
        <dbReference type="SAM" id="MobiDB-lite"/>
    </source>
</evidence>
<reference evidence="6 7" key="1">
    <citation type="submission" date="2020-04" db="EMBL/GenBank/DDBJ databases">
        <title>Nesterenkonia sp. nov., isolated from marine sediment.</title>
        <authorList>
            <person name="Zhang G."/>
        </authorList>
    </citation>
    <scope>NUCLEOTIDE SEQUENCE [LARGE SCALE GENOMIC DNA]</scope>
    <source>
        <strain evidence="6 7">MY13</strain>
    </source>
</reference>
<keyword evidence="7" id="KW-1185">Reference proteome</keyword>
<dbReference type="PANTHER" id="PTHR42902:SF1">
    <property type="entry name" value="MALATE SYNTHASE 1-RELATED"/>
    <property type="match status" value="1"/>
</dbReference>
<dbReference type="RefSeq" id="WP_168887004.1">
    <property type="nucleotide sequence ID" value="NZ_JABAHY010000004.1"/>
</dbReference>
<comment type="similarity">
    <text evidence="1">Belongs to the malate synthase family.</text>
</comment>
<dbReference type="InterPro" id="IPR046363">
    <property type="entry name" value="MS_N_TIM-barrel_dom"/>
</dbReference>
<dbReference type="InterPro" id="IPR006252">
    <property type="entry name" value="Malate_synthA"/>
</dbReference>
<feature type="domain" description="Malate synthase TIM barrel" evidence="4">
    <location>
        <begin position="86"/>
        <end position="158"/>
    </location>
</feature>